<comment type="caution">
    <text evidence="3">The sequence shown here is derived from an EMBL/GenBank/DDBJ whole genome shotgun (WGS) entry which is preliminary data.</text>
</comment>
<dbReference type="AlphaFoldDB" id="A0A512N996"/>
<dbReference type="EMBL" id="BKAJ01000036">
    <property type="protein sequence ID" value="GEP55241.1"/>
    <property type="molecule type" value="Genomic_DNA"/>
</dbReference>
<dbReference type="Pfam" id="PF01321">
    <property type="entry name" value="Creatinase_N"/>
    <property type="match status" value="1"/>
</dbReference>
<dbReference type="Pfam" id="PF00557">
    <property type="entry name" value="Peptidase_M24"/>
    <property type="match status" value="1"/>
</dbReference>
<dbReference type="InterPro" id="IPR029149">
    <property type="entry name" value="Creatin/AminoP/Spt16_N"/>
</dbReference>
<evidence type="ECO:0000313" key="4">
    <source>
        <dbReference type="Proteomes" id="UP000321058"/>
    </source>
</evidence>
<dbReference type="InterPro" id="IPR036005">
    <property type="entry name" value="Creatinase/aminopeptidase-like"/>
</dbReference>
<evidence type="ECO:0000259" key="1">
    <source>
        <dbReference type="Pfam" id="PF00557"/>
    </source>
</evidence>
<dbReference type="PANTHER" id="PTHR46112:SF2">
    <property type="entry name" value="XAA-PRO AMINOPEPTIDASE P-RELATED"/>
    <property type="match status" value="1"/>
</dbReference>
<feature type="domain" description="Peptidase M24" evidence="1">
    <location>
        <begin position="168"/>
        <end position="372"/>
    </location>
</feature>
<dbReference type="InterPro" id="IPR000994">
    <property type="entry name" value="Pept_M24"/>
</dbReference>
<protein>
    <submittedName>
        <fullName evidence="3">Putative hydrolase/peptidase y4tL</fullName>
    </submittedName>
</protein>
<name>A0A512N996_9HYPH</name>
<dbReference type="PANTHER" id="PTHR46112">
    <property type="entry name" value="AMINOPEPTIDASE"/>
    <property type="match status" value="1"/>
</dbReference>
<keyword evidence="3" id="KW-0378">Hydrolase</keyword>
<dbReference type="Gene3D" id="3.90.230.10">
    <property type="entry name" value="Creatinase/methionine aminopeptidase superfamily"/>
    <property type="match status" value="1"/>
</dbReference>
<feature type="domain" description="Creatinase N-terminal" evidence="2">
    <location>
        <begin position="18"/>
        <end position="161"/>
    </location>
</feature>
<reference evidence="3 4" key="1">
    <citation type="submission" date="2019-07" db="EMBL/GenBank/DDBJ databases">
        <title>Whole genome shotgun sequence of Reyranella soli NBRC 108950.</title>
        <authorList>
            <person name="Hosoyama A."/>
            <person name="Uohara A."/>
            <person name="Ohji S."/>
            <person name="Ichikawa N."/>
        </authorList>
    </citation>
    <scope>NUCLEOTIDE SEQUENCE [LARGE SCALE GENOMIC DNA]</scope>
    <source>
        <strain evidence="3 4">NBRC 108950</strain>
    </source>
</reference>
<accession>A0A512N996</accession>
<organism evidence="3 4">
    <name type="scientific">Reyranella soli</name>
    <dbReference type="NCBI Taxonomy" id="1230389"/>
    <lineage>
        <taxon>Bacteria</taxon>
        <taxon>Pseudomonadati</taxon>
        <taxon>Pseudomonadota</taxon>
        <taxon>Alphaproteobacteria</taxon>
        <taxon>Hyphomicrobiales</taxon>
        <taxon>Reyranellaceae</taxon>
        <taxon>Reyranella</taxon>
    </lineage>
</organism>
<dbReference type="SUPFAM" id="SSF53092">
    <property type="entry name" value="Creatinase/prolidase N-terminal domain"/>
    <property type="match status" value="1"/>
</dbReference>
<dbReference type="RefSeq" id="WP_147149342.1">
    <property type="nucleotide sequence ID" value="NZ_BKAJ01000036.1"/>
</dbReference>
<evidence type="ECO:0000313" key="3">
    <source>
        <dbReference type="EMBL" id="GEP55241.1"/>
    </source>
</evidence>
<sequence>MTIGKAPQVFPRSEYLRRLAAVKAEMARREVEALVVNNASHITYLTGYTSLSAYVPQGLVVSVRDEEPTFFMRRMDAPAAHHQTFMGRDKIVGYPEDLIAHPEKDGYDKVIDFLVELGVDGRGIGLEAGNLPADTVAKFKARLPKARIVDFTRAIAWIRGVKSDLEIEIMREAAAISDAAILRAAEVIRPGVREADAAAEIVGTLMRGVNGKPGTALKSMYLCASPRIGTCHIPWTEDVFRDGSQINLELGGCRHGYVAPIMRTYSIGAPSDRLKRLHDAQVESLEAALKAVRPGATCSDVAVAFNRTLEKAGFKKESRCGYALGIDWSEPTASLKEGDMTELKPNMTFHLMLGNWVDEDFGYVISESIRVTGSGVETLTGAPRKLFVL</sequence>
<dbReference type="Gene3D" id="3.40.350.10">
    <property type="entry name" value="Creatinase/prolidase N-terminal domain"/>
    <property type="match status" value="1"/>
</dbReference>
<dbReference type="InterPro" id="IPR050659">
    <property type="entry name" value="Peptidase_M24B"/>
</dbReference>
<dbReference type="Proteomes" id="UP000321058">
    <property type="component" value="Unassembled WGS sequence"/>
</dbReference>
<dbReference type="OrthoDB" id="9761809at2"/>
<evidence type="ECO:0000259" key="2">
    <source>
        <dbReference type="Pfam" id="PF01321"/>
    </source>
</evidence>
<keyword evidence="4" id="KW-1185">Reference proteome</keyword>
<dbReference type="CDD" id="cd01066">
    <property type="entry name" value="APP_MetAP"/>
    <property type="match status" value="1"/>
</dbReference>
<dbReference type="InterPro" id="IPR000587">
    <property type="entry name" value="Creatinase_N"/>
</dbReference>
<dbReference type="SUPFAM" id="SSF55920">
    <property type="entry name" value="Creatinase/aminopeptidase"/>
    <property type="match status" value="1"/>
</dbReference>
<gene>
    <name evidence="3" type="ORF">RSO01_24070</name>
</gene>
<dbReference type="GO" id="GO:0016787">
    <property type="term" value="F:hydrolase activity"/>
    <property type="evidence" value="ECO:0007669"/>
    <property type="project" value="UniProtKB-KW"/>
</dbReference>
<proteinExistence type="predicted"/>